<dbReference type="AlphaFoldDB" id="A0A6P8YVV8"/>
<evidence type="ECO:0000256" key="2">
    <source>
        <dbReference type="ARBA" id="ARBA00004300"/>
    </source>
</evidence>
<dbReference type="FunFam" id="3.80.10.10:FF:000165">
    <property type="entry name" value="Centrosomal protein of 97 kDa"/>
    <property type="match status" value="1"/>
</dbReference>
<keyword evidence="6" id="KW-0970">Cilium biogenesis/degradation</keyword>
<keyword evidence="5" id="KW-0677">Repeat</keyword>
<dbReference type="OrthoDB" id="5954088at2759"/>
<dbReference type="CTD" id="79598"/>
<dbReference type="PANTHER" id="PTHR45973:SF2">
    <property type="entry name" value="CENTROSOMAL PROTEIN OF 97 KDA"/>
    <property type="match status" value="1"/>
</dbReference>
<evidence type="ECO:0000313" key="13">
    <source>
        <dbReference type="Proteomes" id="UP000515158"/>
    </source>
</evidence>
<feature type="region of interest" description="Disordered" evidence="12">
    <location>
        <begin position="424"/>
        <end position="511"/>
    </location>
</feature>
<dbReference type="KEGG" id="tpal:117645513"/>
<organism evidence="14">
    <name type="scientific">Thrips palmi</name>
    <name type="common">Melon thrips</name>
    <dbReference type="NCBI Taxonomy" id="161013"/>
    <lineage>
        <taxon>Eukaryota</taxon>
        <taxon>Metazoa</taxon>
        <taxon>Ecdysozoa</taxon>
        <taxon>Arthropoda</taxon>
        <taxon>Hexapoda</taxon>
        <taxon>Insecta</taxon>
        <taxon>Pterygota</taxon>
        <taxon>Neoptera</taxon>
        <taxon>Paraneoptera</taxon>
        <taxon>Thysanoptera</taxon>
        <taxon>Terebrantia</taxon>
        <taxon>Thripoidea</taxon>
        <taxon>Thripidae</taxon>
        <taxon>Thrips</taxon>
    </lineage>
</organism>
<dbReference type="GO" id="GO:0005813">
    <property type="term" value="C:centrosome"/>
    <property type="evidence" value="ECO:0007669"/>
    <property type="project" value="UniProtKB-SubCell"/>
</dbReference>
<dbReference type="Gene3D" id="3.80.10.10">
    <property type="entry name" value="Ribonuclease Inhibitor"/>
    <property type="match status" value="2"/>
</dbReference>
<protein>
    <recommendedName>
        <fullName evidence="10">Centrosomal protein of 97 kDa</fullName>
    </recommendedName>
    <alternativeName>
        <fullName evidence="8">Dynein axonemal assembly factor 1 homolog</fullName>
    </alternativeName>
    <alternativeName>
        <fullName evidence="11">Leucine-rich repeat and IQ domain-containing protein 2</fullName>
    </alternativeName>
</protein>
<feature type="compositionally biased region" description="Polar residues" evidence="12">
    <location>
        <begin position="901"/>
        <end position="913"/>
    </location>
</feature>
<evidence type="ECO:0000256" key="6">
    <source>
        <dbReference type="ARBA" id="ARBA00022794"/>
    </source>
</evidence>
<feature type="compositionally biased region" description="Polar residues" evidence="12">
    <location>
        <begin position="834"/>
        <end position="856"/>
    </location>
</feature>
<dbReference type="FunCoup" id="A0A6P8YVV8">
    <property type="interactions" value="857"/>
</dbReference>
<accession>A0A6P8YVV8</accession>
<feature type="compositionally biased region" description="Low complexity" evidence="12">
    <location>
        <begin position="424"/>
        <end position="437"/>
    </location>
</feature>
<keyword evidence="3" id="KW-0963">Cytoplasm</keyword>
<proteinExistence type="predicted"/>
<evidence type="ECO:0000256" key="10">
    <source>
        <dbReference type="ARBA" id="ARBA00068862"/>
    </source>
</evidence>
<evidence type="ECO:0000256" key="1">
    <source>
        <dbReference type="ARBA" id="ARBA00003843"/>
    </source>
</evidence>
<dbReference type="SUPFAM" id="SSF52058">
    <property type="entry name" value="L domain-like"/>
    <property type="match status" value="1"/>
</dbReference>
<dbReference type="PANTHER" id="PTHR45973">
    <property type="entry name" value="PROTEIN PHOSPHATASE 1 REGULATORY SUBUNIT SDS22-RELATED"/>
    <property type="match status" value="1"/>
</dbReference>
<evidence type="ECO:0000256" key="9">
    <source>
        <dbReference type="ARBA" id="ARBA00058656"/>
    </source>
</evidence>
<evidence type="ECO:0000256" key="7">
    <source>
        <dbReference type="ARBA" id="ARBA00023212"/>
    </source>
</evidence>
<dbReference type="RefSeq" id="XP_034241665.1">
    <property type="nucleotide sequence ID" value="XM_034385774.1"/>
</dbReference>
<dbReference type="SMART" id="SM00365">
    <property type="entry name" value="LRR_SD22"/>
    <property type="match status" value="5"/>
</dbReference>
<feature type="compositionally biased region" description="Basic and acidic residues" evidence="12">
    <location>
        <begin position="529"/>
        <end position="563"/>
    </location>
</feature>
<feature type="compositionally biased region" description="Low complexity" evidence="12">
    <location>
        <begin position="322"/>
        <end position="331"/>
    </location>
</feature>
<dbReference type="Proteomes" id="UP000515158">
    <property type="component" value="Unplaced"/>
</dbReference>
<dbReference type="Pfam" id="PF14580">
    <property type="entry name" value="LRR_9"/>
    <property type="match status" value="1"/>
</dbReference>
<feature type="compositionally biased region" description="Polar residues" evidence="12">
    <location>
        <begin position="342"/>
        <end position="360"/>
    </location>
</feature>
<reference evidence="14" key="1">
    <citation type="submission" date="2025-08" db="UniProtKB">
        <authorList>
            <consortium name="RefSeq"/>
        </authorList>
    </citation>
    <scope>IDENTIFICATION</scope>
    <source>
        <tissue evidence="14">Total insect</tissue>
    </source>
</reference>
<feature type="region of interest" description="Disordered" evidence="12">
    <location>
        <begin position="525"/>
        <end position="599"/>
    </location>
</feature>
<feature type="compositionally biased region" description="Polar residues" evidence="12">
    <location>
        <begin position="303"/>
        <end position="315"/>
    </location>
</feature>
<dbReference type="GO" id="GO:1902018">
    <property type="term" value="P:negative regulation of cilium assembly"/>
    <property type="evidence" value="ECO:0007669"/>
    <property type="project" value="TreeGrafter"/>
</dbReference>
<evidence type="ECO:0000313" key="14">
    <source>
        <dbReference type="RefSeq" id="XP_034241665.1"/>
    </source>
</evidence>
<evidence type="ECO:0000256" key="11">
    <source>
        <dbReference type="ARBA" id="ARBA00076677"/>
    </source>
</evidence>
<dbReference type="PROSITE" id="PS50096">
    <property type="entry name" value="IQ"/>
    <property type="match status" value="1"/>
</dbReference>
<dbReference type="InParanoid" id="A0A6P8YVV8"/>
<name>A0A6P8YVV8_THRPL</name>
<feature type="region of interest" description="Disordered" evidence="12">
    <location>
        <begin position="901"/>
        <end position="927"/>
    </location>
</feature>
<dbReference type="Pfam" id="PF00612">
    <property type="entry name" value="IQ"/>
    <property type="match status" value="1"/>
</dbReference>
<evidence type="ECO:0000256" key="4">
    <source>
        <dbReference type="ARBA" id="ARBA00022614"/>
    </source>
</evidence>
<evidence type="ECO:0000256" key="8">
    <source>
        <dbReference type="ARBA" id="ARBA00024433"/>
    </source>
</evidence>
<dbReference type="InterPro" id="IPR000048">
    <property type="entry name" value="IQ_motif_EF-hand-BS"/>
</dbReference>
<dbReference type="GO" id="GO:0030030">
    <property type="term" value="P:cell projection organization"/>
    <property type="evidence" value="ECO:0007669"/>
    <property type="project" value="UniProtKB-KW"/>
</dbReference>
<feature type="region of interest" description="Disordered" evidence="12">
    <location>
        <begin position="290"/>
        <end position="360"/>
    </location>
</feature>
<dbReference type="InterPro" id="IPR001611">
    <property type="entry name" value="Leu-rich_rpt"/>
</dbReference>
<evidence type="ECO:0000256" key="12">
    <source>
        <dbReference type="SAM" id="MobiDB-lite"/>
    </source>
</evidence>
<sequence>MAATQELSDEEVLDLSNQGLKKLSKPSATQSKVSKLILDNNDLTRLDCIDSFTAVKHLSAARNGLLRMYNVTRLHHLVSLNLAHNGILTIEGLKEATHLKWLCLAANNIKTIEHLNTNTLLEYIDLSENNISFITDLSYLTSLKTLLLNSNKIGHLHSCDKFLPVGLDTLSLAANNITDLNQVSFLVNLRDLRQLSIANNPCVAMTGSNVGFDYRPFLINWCMGLKVIDGFMVNEIESLKAEWLYSQGRGRQFRPGDHESLVAYLANTCPLGGESLETEEDRKLRLILSKAQHHQQQLKQQQTDGPLQRSSSVSPFTRRRTSNSYNRSSLNRGRRRTYTPDRMTSSFHSELPSSGSEMSPLMTQSLDLSLFNSSDSEDSRRKLPTQLVPQDEDSPLHSATEMIPVPDSLLSPEFRPIEMIPSGTPAQTPATPATPATPSHPLAKKGIAQPLASGLPRPSSGRSTSRLPVRGGGVPIPAPPLPAPGGCLDDSSTSRQAVSLGTPFEQPETPSMEAHFQTQKITTGFAGESHLERQNLERQNGKLRDDSLPRQGGDRADTREAAHNDVNGTEQPIPTTRSSDKVPPTPPKPMQRSEVKRPTSLGNYCFGSHGSHGFGSHGSHGKGFYFSFIDLVSDLPFHYGQTSINGRSEVNFLVSNVEGQKCAATNIQRIWRGYQARNLDPRVVKVSRSLQDKRTLEHIRKLTEDLEGTKTALESERRLQLLQMQAISALWKKVVALQQSGAAQPILPNMTAADLIGSEQVTSSNSAECIRKLTHSCLHLHTQVAELQQSMQEVTSVLGLTYRQGQIPRVSLATQTDLSAVHTPSEAINFPFQKDSSAPCNPETLQRPASATSDSVPSERVPHRPSSLLLNAPHPPSRRQTPPQLNHFANSLLDGVLKTVSSAEPGNETTTTAEGCAKQEATLESGK</sequence>
<comment type="function">
    <text evidence="1">Cilium-specific protein required for cilia structures.</text>
</comment>
<comment type="function">
    <text evidence="9">Acts as a key negative regulator of ciliogenesis in collaboration with CCP110 by capping the mother centriole thereby preventing cilia formation. Required for recruitment of CCP110 to the centrosome.</text>
</comment>
<keyword evidence="4" id="KW-0433">Leucine-rich repeat</keyword>
<feature type="compositionally biased region" description="Polar residues" evidence="12">
    <location>
        <begin position="490"/>
        <end position="499"/>
    </location>
</feature>
<dbReference type="PROSITE" id="PS51450">
    <property type="entry name" value="LRR"/>
    <property type="match status" value="4"/>
</dbReference>
<dbReference type="InterPro" id="IPR032675">
    <property type="entry name" value="LRR_dom_sf"/>
</dbReference>
<dbReference type="InterPro" id="IPR050576">
    <property type="entry name" value="Cilia_flagella_integrity"/>
</dbReference>
<evidence type="ECO:0000256" key="3">
    <source>
        <dbReference type="ARBA" id="ARBA00022490"/>
    </source>
</evidence>
<evidence type="ECO:0000256" key="5">
    <source>
        <dbReference type="ARBA" id="ARBA00022737"/>
    </source>
</evidence>
<feature type="region of interest" description="Disordered" evidence="12">
    <location>
        <begin position="832"/>
        <end position="886"/>
    </location>
</feature>
<keyword evidence="7" id="KW-0206">Cytoskeleton</keyword>
<dbReference type="GeneID" id="117645513"/>
<keyword evidence="13" id="KW-1185">Reference proteome</keyword>
<feature type="compositionally biased region" description="Polar residues" evidence="12">
    <location>
        <begin position="566"/>
        <end position="577"/>
    </location>
</feature>
<gene>
    <name evidence="14" type="primary">LOC117645513</name>
</gene>
<feature type="region of interest" description="Disordered" evidence="12">
    <location>
        <begin position="372"/>
        <end position="399"/>
    </location>
</feature>
<comment type="subcellular location">
    <subcellularLocation>
        <location evidence="2">Cytoplasm</location>
        <location evidence="2">Cytoskeleton</location>
        <location evidence="2">Microtubule organizing center</location>
        <location evidence="2">Centrosome</location>
    </subcellularLocation>
</comment>